<reference evidence="2 3" key="1">
    <citation type="submission" date="2020-08" db="EMBL/GenBank/DDBJ databases">
        <authorList>
            <person name="Mo P."/>
        </authorList>
    </citation>
    <scope>NUCLEOTIDE SEQUENCE [LARGE SCALE GENOMIC DNA]</scope>
    <source>
        <strain evidence="2 3">CGMCC 4.1532</strain>
    </source>
</reference>
<proteinExistence type="predicted"/>
<accession>A0A7G7MFZ7</accession>
<dbReference type="InterPro" id="IPR029058">
    <property type="entry name" value="AB_hydrolase_fold"/>
</dbReference>
<feature type="signal peptide" evidence="1">
    <location>
        <begin position="1"/>
        <end position="18"/>
    </location>
</feature>
<evidence type="ECO:0000313" key="2">
    <source>
        <dbReference type="EMBL" id="QNG51708.1"/>
    </source>
</evidence>
<dbReference type="SUPFAM" id="SSF53474">
    <property type="entry name" value="alpha/beta-Hydrolases"/>
    <property type="match status" value="1"/>
</dbReference>
<dbReference type="PROSITE" id="PS51257">
    <property type="entry name" value="PROKAR_LIPOPROTEIN"/>
    <property type="match status" value="1"/>
</dbReference>
<evidence type="ECO:0000313" key="3">
    <source>
        <dbReference type="Proteomes" id="UP000515728"/>
    </source>
</evidence>
<dbReference type="KEGG" id="ppel:H6H00_26975"/>
<keyword evidence="3" id="KW-1185">Reference proteome</keyword>
<dbReference type="Gene3D" id="3.40.50.1820">
    <property type="entry name" value="alpha/beta hydrolase"/>
    <property type="match status" value="1"/>
</dbReference>
<dbReference type="RefSeq" id="WP_185718462.1">
    <property type="nucleotide sequence ID" value="NZ_BAAAWI010000001.1"/>
</dbReference>
<keyword evidence="1" id="KW-0732">Signal</keyword>
<evidence type="ECO:0000256" key="1">
    <source>
        <dbReference type="SAM" id="SignalP"/>
    </source>
</evidence>
<dbReference type="Proteomes" id="UP000515728">
    <property type="component" value="Chromosome"/>
</dbReference>
<gene>
    <name evidence="2" type="ORF">H6H00_26975</name>
</gene>
<sequence>MIRRAGALLAATVLLALAACGSADDPGSAPLPGYTLDLPDLEPLDTPAGPTQVLSGVLGSAGYLVEVPPEWNGDLVVWTHGYLGNSDALVVDAPYYGLRQRFVEQGYAWAASSYDRNGYDVASGVRSTRELADAFAGLAGTPTAPTRTYLAGISMGGHVAARSVEEYPDRYAGALPLCGALGDVAIFDYFLGVQLVTEALAGVRYYPPGPAFADTVLPRLHAALGLTPGDPAVTSPAAQQLRAAVVLGSGGARPGTDAAFGFWKDVLLELGVREPAGPVGGVAADPEVVATNVGADVQPGTPVDLNAAVRRVAPADPATRASTALTAVAPIAGRPAVPVLSLHALGDLYAPFSMEQVYATEVAASGRSADLVQRAIRNAGHCEFSDAEAGAAWDDLVTWVTDGLRPDGDDVLDAAAVADPAYGCRFSDPEAYRIAPEPSEADTRRLFDPCPT</sequence>
<name>A0A7G7MFZ7_9PSEU</name>
<feature type="chain" id="PRO_5038627392" evidence="1">
    <location>
        <begin position="19"/>
        <end position="452"/>
    </location>
</feature>
<dbReference type="EMBL" id="CP060131">
    <property type="protein sequence ID" value="QNG51708.1"/>
    <property type="molecule type" value="Genomic_DNA"/>
</dbReference>
<organism evidence="2 3">
    <name type="scientific">Pseudonocardia petroleophila</name>
    <dbReference type="NCBI Taxonomy" id="37331"/>
    <lineage>
        <taxon>Bacteria</taxon>
        <taxon>Bacillati</taxon>
        <taxon>Actinomycetota</taxon>
        <taxon>Actinomycetes</taxon>
        <taxon>Pseudonocardiales</taxon>
        <taxon>Pseudonocardiaceae</taxon>
        <taxon>Pseudonocardia</taxon>
    </lineage>
</organism>
<dbReference type="AlphaFoldDB" id="A0A7G7MFZ7"/>
<protein>
    <submittedName>
        <fullName evidence="2">Uncharacterized protein</fullName>
    </submittedName>
</protein>